<comment type="function">
    <text evidence="6 8">Binds the lower part of the 30S subunit head. Binds mRNA in the 70S ribosome, positioning it for translation.</text>
</comment>
<dbReference type="InterPro" id="IPR001351">
    <property type="entry name" value="Ribosomal_uS3_C"/>
</dbReference>
<dbReference type="PROSITE" id="PS50823">
    <property type="entry name" value="KH_TYPE_2"/>
    <property type="match status" value="1"/>
</dbReference>
<dbReference type="Gene3D" id="3.30.1140.32">
    <property type="entry name" value="Ribosomal protein S3, C-terminal domain"/>
    <property type="match status" value="1"/>
</dbReference>
<dbReference type="InterPro" id="IPR036419">
    <property type="entry name" value="Ribosomal_S3_C_sf"/>
</dbReference>
<organism evidence="12 13">
    <name type="scientific">Tautonia plasticadhaerens</name>
    <dbReference type="NCBI Taxonomy" id="2527974"/>
    <lineage>
        <taxon>Bacteria</taxon>
        <taxon>Pseudomonadati</taxon>
        <taxon>Planctomycetota</taxon>
        <taxon>Planctomycetia</taxon>
        <taxon>Isosphaerales</taxon>
        <taxon>Isosphaeraceae</taxon>
        <taxon>Tautonia</taxon>
    </lineage>
</organism>
<evidence type="ECO:0000256" key="8">
    <source>
        <dbReference type="HAMAP-Rule" id="MF_01309"/>
    </source>
</evidence>
<comment type="similarity">
    <text evidence="1 8 9">Belongs to the universal ribosomal protein uS3 family.</text>
</comment>
<dbReference type="SUPFAM" id="SSF54821">
    <property type="entry name" value="Ribosomal protein S3 C-terminal domain"/>
    <property type="match status" value="1"/>
</dbReference>
<dbReference type="GO" id="GO:0019843">
    <property type="term" value="F:rRNA binding"/>
    <property type="evidence" value="ECO:0007669"/>
    <property type="project" value="UniProtKB-UniRule"/>
</dbReference>
<evidence type="ECO:0000256" key="3">
    <source>
        <dbReference type="ARBA" id="ARBA00022884"/>
    </source>
</evidence>
<evidence type="ECO:0000259" key="11">
    <source>
        <dbReference type="PROSITE" id="PS50823"/>
    </source>
</evidence>
<feature type="domain" description="KH type-2" evidence="11">
    <location>
        <begin position="39"/>
        <end position="107"/>
    </location>
</feature>
<dbReference type="GO" id="GO:0006412">
    <property type="term" value="P:translation"/>
    <property type="evidence" value="ECO:0007669"/>
    <property type="project" value="UniProtKB-UniRule"/>
</dbReference>
<dbReference type="Gene3D" id="3.30.300.20">
    <property type="match status" value="1"/>
</dbReference>
<evidence type="ECO:0000256" key="5">
    <source>
        <dbReference type="ARBA" id="ARBA00023274"/>
    </source>
</evidence>
<dbReference type="Pfam" id="PF00189">
    <property type="entry name" value="Ribosomal_S3_C"/>
    <property type="match status" value="1"/>
</dbReference>
<dbReference type="AlphaFoldDB" id="A0A518GUD0"/>
<evidence type="ECO:0000313" key="12">
    <source>
        <dbReference type="EMBL" id="QDV32195.1"/>
    </source>
</evidence>
<dbReference type="PROSITE" id="PS00548">
    <property type="entry name" value="RIBOSOMAL_S3"/>
    <property type="match status" value="1"/>
</dbReference>
<dbReference type="InterPro" id="IPR057258">
    <property type="entry name" value="Ribosomal_uS3"/>
</dbReference>
<feature type="region of interest" description="Disordered" evidence="10">
    <location>
        <begin position="212"/>
        <end position="234"/>
    </location>
</feature>
<dbReference type="CDD" id="cd02412">
    <property type="entry name" value="KH-II_30S_S3"/>
    <property type="match status" value="1"/>
</dbReference>
<comment type="subunit">
    <text evidence="8">Part of the 30S ribosomal subunit. Forms a tight complex with proteins S10 and S14.</text>
</comment>
<dbReference type="GO" id="GO:0003729">
    <property type="term" value="F:mRNA binding"/>
    <property type="evidence" value="ECO:0007669"/>
    <property type="project" value="UniProtKB-UniRule"/>
</dbReference>
<dbReference type="InterPro" id="IPR015946">
    <property type="entry name" value="KH_dom-like_a/b"/>
</dbReference>
<protein>
    <recommendedName>
        <fullName evidence="7 8">Small ribosomal subunit protein uS3</fullName>
    </recommendedName>
</protein>
<dbReference type="PANTHER" id="PTHR11760:SF19">
    <property type="entry name" value="SMALL RIBOSOMAL SUBUNIT PROTEIN US3C"/>
    <property type="match status" value="1"/>
</dbReference>
<evidence type="ECO:0000256" key="4">
    <source>
        <dbReference type="ARBA" id="ARBA00022980"/>
    </source>
</evidence>
<evidence type="ECO:0000256" key="9">
    <source>
        <dbReference type="RuleBase" id="RU003624"/>
    </source>
</evidence>
<dbReference type="HAMAP" id="MF_01309_B">
    <property type="entry name" value="Ribosomal_uS3_B"/>
    <property type="match status" value="1"/>
</dbReference>
<dbReference type="FunFam" id="3.30.300.20:FF:000001">
    <property type="entry name" value="30S ribosomal protein S3"/>
    <property type="match status" value="1"/>
</dbReference>
<evidence type="ECO:0000256" key="1">
    <source>
        <dbReference type="ARBA" id="ARBA00010761"/>
    </source>
</evidence>
<reference evidence="12 13" key="1">
    <citation type="submission" date="2019-02" db="EMBL/GenBank/DDBJ databases">
        <title>Deep-cultivation of Planctomycetes and their phenomic and genomic characterization uncovers novel biology.</title>
        <authorList>
            <person name="Wiegand S."/>
            <person name="Jogler M."/>
            <person name="Boedeker C."/>
            <person name="Pinto D."/>
            <person name="Vollmers J."/>
            <person name="Rivas-Marin E."/>
            <person name="Kohn T."/>
            <person name="Peeters S.H."/>
            <person name="Heuer A."/>
            <person name="Rast P."/>
            <person name="Oberbeckmann S."/>
            <person name="Bunk B."/>
            <person name="Jeske O."/>
            <person name="Meyerdierks A."/>
            <person name="Storesund J.E."/>
            <person name="Kallscheuer N."/>
            <person name="Luecker S."/>
            <person name="Lage O.M."/>
            <person name="Pohl T."/>
            <person name="Merkel B.J."/>
            <person name="Hornburger P."/>
            <person name="Mueller R.-W."/>
            <person name="Bruemmer F."/>
            <person name="Labrenz M."/>
            <person name="Spormann A.M."/>
            <person name="Op den Camp H."/>
            <person name="Overmann J."/>
            <person name="Amann R."/>
            <person name="Jetten M.S.M."/>
            <person name="Mascher T."/>
            <person name="Medema M.H."/>
            <person name="Devos D.P."/>
            <person name="Kaster A.-K."/>
            <person name="Ovreas L."/>
            <person name="Rohde M."/>
            <person name="Galperin M.Y."/>
            <person name="Jogler C."/>
        </authorList>
    </citation>
    <scope>NUCLEOTIDE SEQUENCE [LARGE SCALE GENOMIC DNA]</scope>
    <source>
        <strain evidence="12 13">ElP</strain>
    </source>
</reference>
<evidence type="ECO:0000256" key="7">
    <source>
        <dbReference type="ARBA" id="ARBA00035257"/>
    </source>
</evidence>
<dbReference type="EMBL" id="CP036426">
    <property type="protein sequence ID" value="QDV32195.1"/>
    <property type="molecule type" value="Genomic_DNA"/>
</dbReference>
<evidence type="ECO:0000256" key="10">
    <source>
        <dbReference type="SAM" id="MobiDB-lite"/>
    </source>
</evidence>
<dbReference type="GO" id="GO:0022627">
    <property type="term" value="C:cytosolic small ribosomal subunit"/>
    <property type="evidence" value="ECO:0007669"/>
    <property type="project" value="TreeGrafter"/>
</dbReference>
<gene>
    <name evidence="8 12" type="primary">rpsC</name>
    <name evidence="12" type="ORF">ElP_00180</name>
</gene>
<dbReference type="SUPFAM" id="SSF54814">
    <property type="entry name" value="Prokaryotic type KH domain (KH-domain type II)"/>
    <property type="match status" value="1"/>
</dbReference>
<keyword evidence="4 8" id="KW-0689">Ribosomal protein</keyword>
<dbReference type="InterPro" id="IPR004087">
    <property type="entry name" value="KH_dom"/>
</dbReference>
<dbReference type="OrthoDB" id="9806396at2"/>
<keyword evidence="5 8" id="KW-0687">Ribonucleoprotein</keyword>
<dbReference type="InterPro" id="IPR018280">
    <property type="entry name" value="Ribosomal_uS3_CS"/>
</dbReference>
<keyword evidence="13" id="KW-1185">Reference proteome</keyword>
<keyword evidence="2 8" id="KW-0699">rRNA-binding</keyword>
<sequence>MGQKINPTGFRIGVMEDWRSRWYAGKAEFKDLLVEDFKVRRYIKKKYSYAGIPKIEIERTRDAVVVLLHTARPGVIIGRKGAEVEKLQEELQVLTGRRIEIKIVEVNRPEIDAQLVAEDVAEQLGKRASFRRTMKRTLDNTMDAGAKGVKIRLSGRLGGAEMSRTEKAARGSIPLSTLRAKIDYGFAEARTNQGHIGVKVWVHQGDYLKMEAESDGHDAQAGQVSKKPKRSRKR</sequence>
<dbReference type="RefSeq" id="WP_145266075.1">
    <property type="nucleotide sequence ID" value="NZ_CP036426.1"/>
</dbReference>
<dbReference type="InterPro" id="IPR004044">
    <property type="entry name" value="KH_dom_type_2"/>
</dbReference>
<dbReference type="SMART" id="SM00322">
    <property type="entry name" value="KH"/>
    <property type="match status" value="1"/>
</dbReference>
<accession>A0A518GUD0</accession>
<dbReference type="GO" id="GO:0003735">
    <property type="term" value="F:structural constituent of ribosome"/>
    <property type="evidence" value="ECO:0007669"/>
    <property type="project" value="InterPro"/>
</dbReference>
<dbReference type="PROSITE" id="PS50084">
    <property type="entry name" value="KH_TYPE_1"/>
    <property type="match status" value="1"/>
</dbReference>
<dbReference type="Pfam" id="PF07650">
    <property type="entry name" value="KH_2"/>
    <property type="match status" value="1"/>
</dbReference>
<dbReference type="InterPro" id="IPR005704">
    <property type="entry name" value="Ribosomal_uS3_bac-typ"/>
</dbReference>
<evidence type="ECO:0000256" key="6">
    <source>
        <dbReference type="ARBA" id="ARBA00024998"/>
    </source>
</evidence>
<dbReference type="PANTHER" id="PTHR11760">
    <property type="entry name" value="30S/40S RIBOSOMAL PROTEIN S3"/>
    <property type="match status" value="1"/>
</dbReference>
<keyword evidence="3 8" id="KW-0694">RNA-binding</keyword>
<dbReference type="InterPro" id="IPR009019">
    <property type="entry name" value="KH_sf_prok-type"/>
</dbReference>
<dbReference type="NCBIfam" id="TIGR01009">
    <property type="entry name" value="rpsC_bact"/>
    <property type="match status" value="1"/>
</dbReference>
<name>A0A518GUD0_9BACT</name>
<dbReference type="Proteomes" id="UP000317835">
    <property type="component" value="Chromosome"/>
</dbReference>
<evidence type="ECO:0000313" key="13">
    <source>
        <dbReference type="Proteomes" id="UP000317835"/>
    </source>
</evidence>
<dbReference type="KEGG" id="tpla:ElP_00180"/>
<evidence type="ECO:0000256" key="2">
    <source>
        <dbReference type="ARBA" id="ARBA00022730"/>
    </source>
</evidence>
<proteinExistence type="inferred from homology"/>